<reference evidence="4" key="1">
    <citation type="journal article" date="2023" name="Insect Mol. Biol.">
        <title>Genome sequencing provides insights into the evolution of gene families encoding plant cell wall-degrading enzymes in longhorned beetles.</title>
        <authorList>
            <person name="Shin N.R."/>
            <person name="Okamura Y."/>
            <person name="Kirsch R."/>
            <person name="Pauchet Y."/>
        </authorList>
    </citation>
    <scope>NUCLEOTIDE SEQUENCE</scope>
    <source>
        <strain evidence="4">RBIC_L_NR</strain>
    </source>
</reference>
<dbReference type="PROSITE" id="PS50119">
    <property type="entry name" value="ZF_BBOX"/>
    <property type="match status" value="1"/>
</dbReference>
<dbReference type="InterPro" id="IPR000315">
    <property type="entry name" value="Znf_B-box"/>
</dbReference>
<feature type="domain" description="B box-type" evidence="3">
    <location>
        <begin position="77"/>
        <end position="102"/>
    </location>
</feature>
<organism evidence="4 5">
    <name type="scientific">Rhamnusium bicolor</name>
    <dbReference type="NCBI Taxonomy" id="1586634"/>
    <lineage>
        <taxon>Eukaryota</taxon>
        <taxon>Metazoa</taxon>
        <taxon>Ecdysozoa</taxon>
        <taxon>Arthropoda</taxon>
        <taxon>Hexapoda</taxon>
        <taxon>Insecta</taxon>
        <taxon>Pterygota</taxon>
        <taxon>Neoptera</taxon>
        <taxon>Endopterygota</taxon>
        <taxon>Coleoptera</taxon>
        <taxon>Polyphaga</taxon>
        <taxon>Cucujiformia</taxon>
        <taxon>Chrysomeloidea</taxon>
        <taxon>Cerambycidae</taxon>
        <taxon>Lepturinae</taxon>
        <taxon>Rhagiini</taxon>
        <taxon>Rhamnusium</taxon>
    </lineage>
</organism>
<proteinExistence type="predicted"/>
<evidence type="ECO:0000313" key="5">
    <source>
        <dbReference type="Proteomes" id="UP001162156"/>
    </source>
</evidence>
<evidence type="ECO:0000313" key="4">
    <source>
        <dbReference type="EMBL" id="KAJ8927610.1"/>
    </source>
</evidence>
<feature type="region of interest" description="Disordered" evidence="2">
    <location>
        <begin position="153"/>
        <end position="216"/>
    </location>
</feature>
<keyword evidence="1" id="KW-0479">Metal-binding</keyword>
<keyword evidence="1" id="KW-0863">Zinc-finger</keyword>
<feature type="compositionally biased region" description="Low complexity" evidence="2">
    <location>
        <begin position="164"/>
        <end position="174"/>
    </location>
</feature>
<protein>
    <recommendedName>
        <fullName evidence="3">B box-type domain-containing protein</fullName>
    </recommendedName>
</protein>
<dbReference type="Proteomes" id="UP001162156">
    <property type="component" value="Unassembled WGS sequence"/>
</dbReference>
<evidence type="ECO:0000259" key="3">
    <source>
        <dbReference type="PROSITE" id="PS50119"/>
    </source>
</evidence>
<name>A0AAV8WLG4_9CUCU</name>
<accession>A0AAV8WLG4</accession>
<evidence type="ECO:0000256" key="2">
    <source>
        <dbReference type="SAM" id="MobiDB-lite"/>
    </source>
</evidence>
<dbReference type="EMBL" id="JANEYF010005585">
    <property type="protein sequence ID" value="KAJ8927610.1"/>
    <property type="molecule type" value="Genomic_DNA"/>
</dbReference>
<evidence type="ECO:0000256" key="1">
    <source>
        <dbReference type="PROSITE-ProRule" id="PRU00024"/>
    </source>
</evidence>
<keyword evidence="1" id="KW-0862">Zinc</keyword>
<gene>
    <name evidence="4" type="ORF">NQ314_019905</name>
</gene>
<dbReference type="GO" id="GO:0008270">
    <property type="term" value="F:zinc ion binding"/>
    <property type="evidence" value="ECO:0007669"/>
    <property type="project" value="UniProtKB-KW"/>
</dbReference>
<comment type="caution">
    <text evidence="4">The sequence shown here is derived from an EMBL/GenBank/DDBJ whole genome shotgun (WGS) entry which is preliminary data.</text>
</comment>
<keyword evidence="5" id="KW-1185">Reference proteome</keyword>
<sequence length="216" mass="24663">MYDNSSLEVYTGQQSEGPYRVSNSPGDVVMRLCDIIKGTGRNITIYNWLTKRLQIQQIPRASILGDNEQTENRGQVDRCAVCSSNKSRKTRFYCRKCSKFICLEHIVSICDECHYVMNKKEINVLTINKPVENLVDVDAAVAFERMSIDGHVGNNYEDDDNRVDNNNDNVGYYDNGDDDASEYDDDIVGEVDDNNNYEDEEYLQSAQKNSKPELII</sequence>
<dbReference type="AlphaFoldDB" id="A0AAV8WLG4"/>
<feature type="compositionally biased region" description="Acidic residues" evidence="2">
    <location>
        <begin position="175"/>
        <end position="202"/>
    </location>
</feature>